<evidence type="ECO:0000313" key="2">
    <source>
        <dbReference type="Proteomes" id="UP000217785"/>
    </source>
</evidence>
<dbReference type="RefSeq" id="WP_096183571.1">
    <property type="nucleotide sequence ID" value="NZ_BDUF01000106.1"/>
</dbReference>
<dbReference type="EMBL" id="BDUF01000106">
    <property type="protein sequence ID" value="GAX91605.1"/>
    <property type="molecule type" value="Genomic_DNA"/>
</dbReference>
<accession>A0A292YSZ4</accession>
<name>A0A292YSZ4_9BACL</name>
<evidence type="ECO:0000313" key="1">
    <source>
        <dbReference type="EMBL" id="GAX91605.1"/>
    </source>
</evidence>
<dbReference type="OrthoDB" id="2379614at2"/>
<dbReference type="Proteomes" id="UP000217785">
    <property type="component" value="Unassembled WGS sequence"/>
</dbReference>
<dbReference type="InterPro" id="IPR011990">
    <property type="entry name" value="TPR-like_helical_dom_sf"/>
</dbReference>
<organism evidence="1 2">
    <name type="scientific">Effusibacillus lacus</name>
    <dbReference type="NCBI Taxonomy" id="1348429"/>
    <lineage>
        <taxon>Bacteria</taxon>
        <taxon>Bacillati</taxon>
        <taxon>Bacillota</taxon>
        <taxon>Bacilli</taxon>
        <taxon>Bacillales</taxon>
        <taxon>Alicyclobacillaceae</taxon>
        <taxon>Effusibacillus</taxon>
    </lineage>
</organism>
<reference evidence="2" key="1">
    <citation type="submission" date="2017-07" db="EMBL/GenBank/DDBJ databases">
        <title>Draft genome sequence of Effusibacillus lacus strain skLN1.</title>
        <authorList>
            <person name="Watanabe M."/>
            <person name="Kojima H."/>
            <person name="Fukui M."/>
        </authorList>
    </citation>
    <scope>NUCLEOTIDE SEQUENCE [LARGE SCALE GENOMIC DNA]</scope>
    <source>
        <strain evidence="2">skLN1</strain>
    </source>
</reference>
<protein>
    <submittedName>
        <fullName evidence="1">Uncharacterized protein</fullName>
    </submittedName>
</protein>
<comment type="caution">
    <text evidence="1">The sequence shown here is derived from an EMBL/GenBank/DDBJ whole genome shotgun (WGS) entry which is preliminary data.</text>
</comment>
<dbReference type="SUPFAM" id="SSF81901">
    <property type="entry name" value="HCP-like"/>
    <property type="match status" value="1"/>
</dbReference>
<proteinExistence type="predicted"/>
<keyword evidence="2" id="KW-1185">Reference proteome</keyword>
<sequence length="391" mass="44749">MNYVCFAASSQDFSQNRLSKLLPDCENVYSIPTLSPSVLDSLNPDETVAFVFHPYWIQVVNRFAPKSIVSFIEPCPEASDSGLWEKLWSYLAGQSALVCTQSERIYLEQCFRRDAVLLLTGEEQKPFDVHRANGETLFLRDFEMIFRAALERILQNLSVEDLVRKQWRLRMRYYQGLADQVGMHAAVRFLLSVYQYLLGKPDARDSLLQSFEQSLLEGNKECLTTHYRFLSAIETQSGDLERAVNTYGITALSPNERETYNFLLSLLQQGQQDLVQAELFRLNEDYKSAASVLSRISSDKARRILIQVYLHTGQMEKSLKLIQPADLVSVRDRRDYFLLQGTVRSIHGDRHEAIHCFLKAASYDYDAIAHVLELQAMDEGLLSLVKGGMED</sequence>
<gene>
    <name evidence="1" type="ORF">EFBL_3295</name>
</gene>
<dbReference type="AlphaFoldDB" id="A0A292YSZ4"/>
<dbReference type="Gene3D" id="1.25.40.10">
    <property type="entry name" value="Tetratricopeptide repeat domain"/>
    <property type="match status" value="1"/>
</dbReference>